<dbReference type="PANTHER" id="PTHR30006:SF24">
    <property type="entry name" value="SLL0237 PROTEIN"/>
    <property type="match status" value="1"/>
</dbReference>
<name>A0ABD5PF28_9EURY</name>
<keyword evidence="1" id="KW-0732">Signal</keyword>
<dbReference type="Proteomes" id="UP001595921">
    <property type="component" value="Unassembled WGS sequence"/>
</dbReference>
<dbReference type="AlphaFoldDB" id="A0ABD5PF28"/>
<comment type="caution">
    <text evidence="3">The sequence shown here is derived from an EMBL/GenBank/DDBJ whole genome shotgun (WGS) entry which is preliminary data.</text>
</comment>
<dbReference type="Pfam" id="PF13343">
    <property type="entry name" value="SBP_bac_6"/>
    <property type="match status" value="1"/>
</dbReference>
<keyword evidence="4" id="KW-1185">Reference proteome</keyword>
<sequence>MTNDGEQRCRSRRRFLAAASTAGIAGLAGCNGLFGSGGESTTTSTGNGSGTGNATNGTAGSAGQIGSGRSPFGDRNLEGGVSMAEMPELSGELTLYSGRGEPLVGTLIEYIEELYPDFAVRTKYGSAIELVNLIQTEGQSSPADVFFSVNAGALGQLANAGRTTSLPEEILDFVPQEFRDPSGNWVGTSGRARSVPYNTNQFSESDIPTKIMEFPNTEALQGQMGWAPTYSSFQAFITAMRILEGEDATRQWLNGMQELGVQQYNDEFLVSQAVADGELAAGFANHYYTLRVQAGRANAPIALAFTENDAGSVFNVAGGAVVDTASDDTLAANFVRHLLSAEAQDYFARETYEYPTVPEIEPLGRLPAIDQLSPPEELDLTQLSELEETVSLLRDVGVL</sequence>
<feature type="region of interest" description="Disordered" evidence="2">
    <location>
        <begin position="40"/>
        <end position="79"/>
    </location>
</feature>
<reference evidence="3 4" key="1">
    <citation type="journal article" date="2019" name="Int. J. Syst. Evol. Microbiol.">
        <title>The Global Catalogue of Microorganisms (GCM) 10K type strain sequencing project: providing services to taxonomists for standard genome sequencing and annotation.</title>
        <authorList>
            <consortium name="The Broad Institute Genomics Platform"/>
            <consortium name="The Broad Institute Genome Sequencing Center for Infectious Disease"/>
            <person name="Wu L."/>
            <person name="Ma J."/>
        </authorList>
    </citation>
    <scope>NUCLEOTIDE SEQUENCE [LARGE SCALE GENOMIC DNA]</scope>
    <source>
        <strain evidence="3 4">CGMCC 1.12553</strain>
    </source>
</reference>
<proteinExistence type="predicted"/>
<protein>
    <submittedName>
        <fullName evidence="3">Extracellular solute-binding protein</fullName>
    </submittedName>
</protein>
<evidence type="ECO:0000256" key="1">
    <source>
        <dbReference type="ARBA" id="ARBA00022729"/>
    </source>
</evidence>
<dbReference type="SUPFAM" id="SSF53850">
    <property type="entry name" value="Periplasmic binding protein-like II"/>
    <property type="match status" value="1"/>
</dbReference>
<evidence type="ECO:0000313" key="4">
    <source>
        <dbReference type="Proteomes" id="UP001595921"/>
    </source>
</evidence>
<dbReference type="RefSeq" id="WP_267622726.1">
    <property type="nucleotide sequence ID" value="NZ_JAODIW010000006.1"/>
</dbReference>
<accession>A0ABD5PF28</accession>
<feature type="compositionally biased region" description="Low complexity" evidence="2">
    <location>
        <begin position="40"/>
        <end position="62"/>
    </location>
</feature>
<gene>
    <name evidence="3" type="ORF">ACFO0N_15580</name>
</gene>
<evidence type="ECO:0000313" key="3">
    <source>
        <dbReference type="EMBL" id="MFC4359363.1"/>
    </source>
</evidence>
<dbReference type="PANTHER" id="PTHR30006">
    <property type="entry name" value="THIAMINE-BINDING PERIPLASMIC PROTEIN-RELATED"/>
    <property type="match status" value="1"/>
</dbReference>
<dbReference type="InterPro" id="IPR026045">
    <property type="entry name" value="Ferric-bd"/>
</dbReference>
<evidence type="ECO:0000256" key="2">
    <source>
        <dbReference type="SAM" id="MobiDB-lite"/>
    </source>
</evidence>
<organism evidence="3 4">
    <name type="scientific">Halobium salinum</name>
    <dbReference type="NCBI Taxonomy" id="1364940"/>
    <lineage>
        <taxon>Archaea</taxon>
        <taxon>Methanobacteriati</taxon>
        <taxon>Methanobacteriota</taxon>
        <taxon>Stenosarchaea group</taxon>
        <taxon>Halobacteria</taxon>
        <taxon>Halobacteriales</taxon>
        <taxon>Haloferacaceae</taxon>
        <taxon>Halobium</taxon>
    </lineage>
</organism>
<dbReference type="PIRSF" id="PIRSF002825">
    <property type="entry name" value="CfbpA"/>
    <property type="match status" value="1"/>
</dbReference>
<dbReference type="EMBL" id="JBHSDS010000008">
    <property type="protein sequence ID" value="MFC4359363.1"/>
    <property type="molecule type" value="Genomic_DNA"/>
</dbReference>
<dbReference type="Gene3D" id="3.40.190.10">
    <property type="entry name" value="Periplasmic binding protein-like II"/>
    <property type="match status" value="2"/>
</dbReference>